<keyword evidence="3" id="KW-1185">Reference proteome</keyword>
<dbReference type="InterPro" id="IPR011990">
    <property type="entry name" value="TPR-like_helical_dom_sf"/>
</dbReference>
<dbReference type="EMBL" id="CAJNIZ010012180">
    <property type="protein sequence ID" value="CAE7330752.1"/>
    <property type="molecule type" value="Genomic_DNA"/>
</dbReference>
<reference evidence="2" key="1">
    <citation type="submission" date="2021-02" db="EMBL/GenBank/DDBJ databases">
        <authorList>
            <person name="Dougan E. K."/>
            <person name="Rhodes N."/>
            <person name="Thang M."/>
            <person name="Chan C."/>
        </authorList>
    </citation>
    <scope>NUCLEOTIDE SEQUENCE</scope>
</reference>
<protein>
    <submittedName>
        <fullName evidence="2">Uncharacterized protein</fullName>
    </submittedName>
</protein>
<evidence type="ECO:0000313" key="3">
    <source>
        <dbReference type="Proteomes" id="UP000649617"/>
    </source>
</evidence>
<dbReference type="SUPFAM" id="SSF48452">
    <property type="entry name" value="TPR-like"/>
    <property type="match status" value="1"/>
</dbReference>
<comment type="caution">
    <text evidence="2">The sequence shown here is derived from an EMBL/GenBank/DDBJ whole genome shotgun (WGS) entry which is preliminary data.</text>
</comment>
<sequence length="350" mass="38545">MVRISLCIVNVFYPAVQILAEGTLHLTVHAATAHLHGDDAKAAGKRIAFRWEKRPLVSAEMLWDTVELVQTLYFIFLSDIVSLLWAIAWRLAYPALAIFRRFLALFCFILGASQEELGYFLADVAHQTVAALQVFAVYADQKLVPLTNWAIDWLEESLGVVFWLVVRAGALAQHHRFCIVRLFTYALLNLEEVPYAEPPWLDPGASSRIPVSEAILGFSFKPLVGASWNFLDMTVDAHWAEDGEKALKLADAIRPPPAEMGDALHLLGACHLRMRSFATAIKCFERAMLVKQMASTSEGHGDQTVTVASSLLALGSAHLQSGSAVTAARCLQTVVATLEELGDEADELML</sequence>
<keyword evidence="1" id="KW-0472">Membrane</keyword>
<dbReference type="OrthoDB" id="430221at2759"/>
<keyword evidence="1" id="KW-1133">Transmembrane helix</keyword>
<feature type="non-terminal residue" evidence="2">
    <location>
        <position position="1"/>
    </location>
</feature>
<feature type="transmembrane region" description="Helical" evidence="1">
    <location>
        <begin position="71"/>
        <end position="93"/>
    </location>
</feature>
<dbReference type="Proteomes" id="UP000649617">
    <property type="component" value="Unassembled WGS sequence"/>
</dbReference>
<name>A0A812P279_SYMPI</name>
<proteinExistence type="predicted"/>
<organism evidence="2 3">
    <name type="scientific">Symbiodinium pilosum</name>
    <name type="common">Dinoflagellate</name>
    <dbReference type="NCBI Taxonomy" id="2952"/>
    <lineage>
        <taxon>Eukaryota</taxon>
        <taxon>Sar</taxon>
        <taxon>Alveolata</taxon>
        <taxon>Dinophyceae</taxon>
        <taxon>Suessiales</taxon>
        <taxon>Symbiodiniaceae</taxon>
        <taxon>Symbiodinium</taxon>
    </lineage>
</organism>
<accession>A0A812P279</accession>
<keyword evidence="1" id="KW-0812">Transmembrane</keyword>
<evidence type="ECO:0000313" key="2">
    <source>
        <dbReference type="EMBL" id="CAE7330752.1"/>
    </source>
</evidence>
<dbReference type="Gene3D" id="1.25.40.10">
    <property type="entry name" value="Tetratricopeptide repeat domain"/>
    <property type="match status" value="1"/>
</dbReference>
<dbReference type="AlphaFoldDB" id="A0A812P279"/>
<gene>
    <name evidence="2" type="ORF">SPIL2461_LOCUS7677</name>
</gene>
<evidence type="ECO:0000256" key="1">
    <source>
        <dbReference type="SAM" id="Phobius"/>
    </source>
</evidence>